<gene>
    <name evidence="3" type="ORF">PAECIP111891_04234</name>
</gene>
<dbReference type="EMBL" id="CAKMMW010000013">
    <property type="protein sequence ID" value="CAH1215231.1"/>
    <property type="molecule type" value="Genomic_DNA"/>
</dbReference>
<feature type="coiled-coil region" evidence="1">
    <location>
        <begin position="483"/>
        <end position="537"/>
    </location>
</feature>
<dbReference type="Gene3D" id="3.40.50.300">
    <property type="entry name" value="P-loop containing nucleotide triphosphate hydrolases"/>
    <property type="match status" value="1"/>
</dbReference>
<organism evidence="3 4">
    <name type="scientific">Paenibacillus allorhizoplanae</name>
    <dbReference type="NCBI Taxonomy" id="2905648"/>
    <lineage>
        <taxon>Bacteria</taxon>
        <taxon>Bacillati</taxon>
        <taxon>Bacillota</taxon>
        <taxon>Bacilli</taxon>
        <taxon>Bacillales</taxon>
        <taxon>Paenibacillaceae</taxon>
        <taxon>Paenibacillus</taxon>
    </lineage>
</organism>
<dbReference type="InterPro" id="IPR038729">
    <property type="entry name" value="Rad50/SbcC_AAA"/>
</dbReference>
<dbReference type="RefSeq" id="WP_236290268.1">
    <property type="nucleotide sequence ID" value="NZ_CAKMMW010000013.1"/>
</dbReference>
<evidence type="ECO:0000313" key="3">
    <source>
        <dbReference type="EMBL" id="CAH1215231.1"/>
    </source>
</evidence>
<name>A0ABN8GT61_9BACL</name>
<reference evidence="3" key="1">
    <citation type="submission" date="2022-01" db="EMBL/GenBank/DDBJ databases">
        <authorList>
            <person name="Criscuolo A."/>
        </authorList>
    </citation>
    <scope>NUCLEOTIDE SEQUENCE</scope>
    <source>
        <strain evidence="3">CIP111891</strain>
    </source>
</reference>
<evidence type="ECO:0000259" key="2">
    <source>
        <dbReference type="Pfam" id="PF13476"/>
    </source>
</evidence>
<proteinExistence type="predicted"/>
<comment type="caution">
    <text evidence="3">The sequence shown here is derived from an EMBL/GenBank/DDBJ whole genome shotgun (WGS) entry which is preliminary data.</text>
</comment>
<sequence>MSAIVLLKLKQRNFKGIREFTLDTAGSDVNIFGDNATYKTSQFDSFTWLLFDKDSQNKKDFDIKTLDSNNKAFSGLEHEVEGVLSIDGRTKTLRKVYKEKWTKKRGSATDEFTGHETDYFIDEVPVKKTEYTAFVDSIMNEEVFKLLTNPSYFNEVLDWKKRRKTLLEVCGDVSNDDVISGNAALSKLPAILGDRSIEDHRKVIMTKRTNINDEIKKIPIRIDEARRSRPDVAELNSEQISKQLAAVKTHIEAKESELHRIQTGGEISVKETRLREIEGELLQIKNNAQSSSMDRVNSQRQTVSGIQIKLSDLDFEIKQSERSIASKQDIINDNEAKAVKLRTEWSEVNASVLEHVHSEENCPSCGQSLPIEQVTAAFQKAVSDFNLKKSERLSEISTKGKSLKADRERLAAEITDINGRLVEFKEKSSIFSGELLSANEKLNKFQSGIKDVTQDPAYVQKLQEKSAVESEILGLRSASLGSIEQVRDTLSKLRLDADRLEQSRAKMSQIAEIDRRIDSLKDQERELAAEYERLEEELYLTEEFIRTKVSMLESKINSKFKQVKFKLFEQQINGGLDETCEAMIGGVPYSTGLNRAAQMNGGLDIINTLSEHYGIVAPIFIDNAEAVTQLIETKGQQIRLIVSATDKKLRVETKTIQEAI</sequence>
<protein>
    <recommendedName>
        <fullName evidence="2">Rad50/SbcC-type AAA domain-containing protein</fullName>
    </recommendedName>
</protein>
<dbReference type="InterPro" id="IPR027417">
    <property type="entry name" value="P-loop_NTPase"/>
</dbReference>
<keyword evidence="1" id="KW-0175">Coiled coil</keyword>
<feature type="domain" description="Rad50/SbcC-type AAA" evidence="2">
    <location>
        <begin position="8"/>
        <end position="258"/>
    </location>
</feature>
<evidence type="ECO:0000313" key="4">
    <source>
        <dbReference type="Proteomes" id="UP000838821"/>
    </source>
</evidence>
<evidence type="ECO:0000256" key="1">
    <source>
        <dbReference type="SAM" id="Coils"/>
    </source>
</evidence>
<accession>A0ABN8GT61</accession>
<dbReference type="Pfam" id="PF13476">
    <property type="entry name" value="AAA_23"/>
    <property type="match status" value="1"/>
</dbReference>
<dbReference type="Proteomes" id="UP000838821">
    <property type="component" value="Unassembled WGS sequence"/>
</dbReference>
<keyword evidence="4" id="KW-1185">Reference proteome</keyword>